<evidence type="ECO:0000313" key="15">
    <source>
        <dbReference type="EMBL" id="MBC5582278.1"/>
    </source>
</evidence>
<dbReference type="InterPro" id="IPR006063">
    <property type="entry name" value="HisA_bact_arch"/>
</dbReference>
<evidence type="ECO:0000256" key="11">
    <source>
        <dbReference type="ARBA" id="ARBA00030547"/>
    </source>
</evidence>
<dbReference type="InterPro" id="IPR023016">
    <property type="entry name" value="HisA/PriA"/>
</dbReference>
<comment type="catalytic activity">
    <reaction evidence="1 12 14">
        <text>1-(5-phospho-beta-D-ribosyl)-5-[(5-phospho-beta-D-ribosylamino)methylideneamino]imidazole-4-carboxamide = 5-[(5-phospho-1-deoxy-D-ribulos-1-ylimino)methylamino]-1-(5-phospho-beta-D-ribosyl)imidazole-4-carboxamide</text>
        <dbReference type="Rhea" id="RHEA:15469"/>
        <dbReference type="ChEBI" id="CHEBI:58435"/>
        <dbReference type="ChEBI" id="CHEBI:58525"/>
        <dbReference type="EC" id="5.3.1.16"/>
    </reaction>
</comment>
<evidence type="ECO:0000256" key="1">
    <source>
        <dbReference type="ARBA" id="ARBA00000901"/>
    </source>
</evidence>
<keyword evidence="16" id="KW-1185">Reference proteome</keyword>
<evidence type="ECO:0000313" key="16">
    <source>
        <dbReference type="Proteomes" id="UP000659630"/>
    </source>
</evidence>
<accession>A0A923L1S8</accession>
<evidence type="ECO:0000256" key="9">
    <source>
        <dbReference type="ARBA" id="ARBA00023102"/>
    </source>
</evidence>
<keyword evidence="9 12" id="KW-0368">Histidine biosynthesis</keyword>
<evidence type="ECO:0000256" key="12">
    <source>
        <dbReference type="HAMAP-Rule" id="MF_01014"/>
    </source>
</evidence>
<dbReference type="Gene3D" id="3.20.20.70">
    <property type="entry name" value="Aldolase class I"/>
    <property type="match status" value="1"/>
</dbReference>
<dbReference type="GO" id="GO:0003949">
    <property type="term" value="F:1-(5-phosphoribosyl)-5-[(5-phosphoribosylamino)methylideneamino]imidazole-4-carboxamide isomerase activity"/>
    <property type="evidence" value="ECO:0007669"/>
    <property type="project" value="UniProtKB-UniRule"/>
</dbReference>
<comment type="caution">
    <text evidence="15">The sequence shown here is derived from an EMBL/GenBank/DDBJ whole genome shotgun (WGS) entry which is preliminary data.</text>
</comment>
<dbReference type="InterPro" id="IPR011060">
    <property type="entry name" value="RibuloseP-bd_barrel"/>
</dbReference>
<comment type="similarity">
    <text evidence="4 12 13">Belongs to the HisA/HisF family.</text>
</comment>
<dbReference type="CDD" id="cd04732">
    <property type="entry name" value="HisA"/>
    <property type="match status" value="1"/>
</dbReference>
<keyword evidence="8 12" id="KW-0028">Amino-acid biosynthesis</keyword>
<evidence type="ECO:0000256" key="10">
    <source>
        <dbReference type="ARBA" id="ARBA00023235"/>
    </source>
</evidence>
<evidence type="ECO:0000256" key="14">
    <source>
        <dbReference type="RuleBase" id="RU003658"/>
    </source>
</evidence>
<dbReference type="InterPro" id="IPR013785">
    <property type="entry name" value="Aldolase_TIM"/>
</dbReference>
<organism evidence="15 16">
    <name type="scientific">Anaerofilum hominis</name>
    <dbReference type="NCBI Taxonomy" id="2763016"/>
    <lineage>
        <taxon>Bacteria</taxon>
        <taxon>Bacillati</taxon>
        <taxon>Bacillota</taxon>
        <taxon>Clostridia</taxon>
        <taxon>Eubacteriales</taxon>
        <taxon>Oscillospiraceae</taxon>
        <taxon>Anaerofilum</taxon>
    </lineage>
</organism>
<name>A0A923L1S8_9FIRM</name>
<dbReference type="InterPro" id="IPR044524">
    <property type="entry name" value="Isoase_HisA-like"/>
</dbReference>
<dbReference type="PANTHER" id="PTHR43090">
    <property type="entry name" value="1-(5-PHOSPHORIBOSYL)-5-[(5-PHOSPHORIBOSYLAMINO)METHYLIDENEAMINO] IMIDAZOLE-4-CARBOXAMIDE ISOMERASE"/>
    <property type="match status" value="1"/>
</dbReference>
<sequence>MELFPAIDLRQGRAVRLVQGDYSRMTVYSDQPAQVAERFRRQGARNLHLVDLDGAKEGAPVNFDTVKEIAAQGGLFVEVGGGIRTERRVARYLEAGVDRVILGTAAVADPDFLQRMVARYGPRIAVGVDAREGKVATHGWLQTTGLDSFDFCAHLRELGVRTVIYTDIARDGGLAGTNLPAYRRLAGLEGLAVVASGGITALEELKELAAMGVAGAILGKALYTGRLRLDEAVKLVQNPSGRGKA</sequence>
<dbReference type="RefSeq" id="WP_186888643.1">
    <property type="nucleotide sequence ID" value="NZ_JACONZ010000005.1"/>
</dbReference>
<dbReference type="HAMAP" id="MF_01014">
    <property type="entry name" value="HisA"/>
    <property type="match status" value="1"/>
</dbReference>
<gene>
    <name evidence="12 15" type="primary">hisA</name>
    <name evidence="15" type="ORF">H8S23_12245</name>
</gene>
<evidence type="ECO:0000256" key="3">
    <source>
        <dbReference type="ARBA" id="ARBA00005133"/>
    </source>
</evidence>
<evidence type="ECO:0000256" key="4">
    <source>
        <dbReference type="ARBA" id="ARBA00009667"/>
    </source>
</evidence>
<feature type="active site" description="Proton donor" evidence="12">
    <location>
        <position position="129"/>
    </location>
</feature>
<feature type="active site" description="Proton acceptor" evidence="12">
    <location>
        <position position="8"/>
    </location>
</feature>
<dbReference type="EMBL" id="JACONZ010000005">
    <property type="protein sequence ID" value="MBC5582278.1"/>
    <property type="molecule type" value="Genomic_DNA"/>
</dbReference>
<evidence type="ECO:0000256" key="2">
    <source>
        <dbReference type="ARBA" id="ARBA00004496"/>
    </source>
</evidence>
<evidence type="ECO:0000256" key="13">
    <source>
        <dbReference type="RuleBase" id="RU003657"/>
    </source>
</evidence>
<reference evidence="15" key="1">
    <citation type="submission" date="2020-08" db="EMBL/GenBank/DDBJ databases">
        <title>Genome public.</title>
        <authorList>
            <person name="Liu C."/>
            <person name="Sun Q."/>
        </authorList>
    </citation>
    <scope>NUCLEOTIDE SEQUENCE</scope>
    <source>
        <strain evidence="15">BX8</strain>
    </source>
</reference>
<evidence type="ECO:0000256" key="6">
    <source>
        <dbReference type="ARBA" id="ARBA00018464"/>
    </source>
</evidence>
<dbReference type="InterPro" id="IPR006062">
    <property type="entry name" value="His_biosynth"/>
</dbReference>
<dbReference type="SUPFAM" id="SSF51366">
    <property type="entry name" value="Ribulose-phoshate binding barrel"/>
    <property type="match status" value="1"/>
</dbReference>
<keyword evidence="7 12" id="KW-0963">Cytoplasm</keyword>
<comment type="subcellular location">
    <subcellularLocation>
        <location evidence="2 12 14">Cytoplasm</location>
    </subcellularLocation>
</comment>
<dbReference type="FunFam" id="3.20.20.70:FF:000009">
    <property type="entry name" value="1-(5-phosphoribosyl)-5-[(5-phosphoribosylamino)methylideneamino] imidazole-4-carboxamide isomerase"/>
    <property type="match status" value="1"/>
</dbReference>
<dbReference type="Proteomes" id="UP000659630">
    <property type="component" value="Unassembled WGS sequence"/>
</dbReference>
<evidence type="ECO:0000256" key="8">
    <source>
        <dbReference type="ARBA" id="ARBA00022605"/>
    </source>
</evidence>
<evidence type="ECO:0000256" key="7">
    <source>
        <dbReference type="ARBA" id="ARBA00022490"/>
    </source>
</evidence>
<protein>
    <recommendedName>
        <fullName evidence="6 12">1-(5-phosphoribosyl)-5-[(5-phosphoribosylamino)methylideneamino] imidazole-4-carboxamide isomerase</fullName>
        <ecNumber evidence="5 12">5.3.1.16</ecNumber>
    </recommendedName>
    <alternativeName>
        <fullName evidence="11 12">Phosphoribosylformimino-5-aminoimidazole carboxamide ribotide isomerase</fullName>
    </alternativeName>
</protein>
<dbReference type="GO" id="GO:0000162">
    <property type="term" value="P:L-tryptophan biosynthetic process"/>
    <property type="evidence" value="ECO:0007669"/>
    <property type="project" value="TreeGrafter"/>
</dbReference>
<proteinExistence type="inferred from homology"/>
<dbReference type="EC" id="5.3.1.16" evidence="5 12"/>
<dbReference type="NCBIfam" id="TIGR00007">
    <property type="entry name" value="1-(5-phosphoribosyl)-5-[(5-phosphoribosylamino)methylideneamino]imidazole-4-carboxamide isomerase"/>
    <property type="match status" value="1"/>
</dbReference>
<dbReference type="GO" id="GO:0000105">
    <property type="term" value="P:L-histidine biosynthetic process"/>
    <property type="evidence" value="ECO:0007669"/>
    <property type="project" value="UniProtKB-UniRule"/>
</dbReference>
<keyword evidence="10 12" id="KW-0413">Isomerase</keyword>
<comment type="pathway">
    <text evidence="3 12 14">Amino-acid biosynthesis; L-histidine biosynthesis; L-histidine from 5-phospho-alpha-D-ribose 1-diphosphate: step 4/9.</text>
</comment>
<dbReference type="GO" id="GO:0005737">
    <property type="term" value="C:cytoplasm"/>
    <property type="evidence" value="ECO:0007669"/>
    <property type="project" value="UniProtKB-SubCell"/>
</dbReference>
<evidence type="ECO:0000256" key="5">
    <source>
        <dbReference type="ARBA" id="ARBA00012550"/>
    </source>
</evidence>
<dbReference type="Pfam" id="PF00977">
    <property type="entry name" value="His_biosynth"/>
    <property type="match status" value="1"/>
</dbReference>
<dbReference type="PANTHER" id="PTHR43090:SF2">
    <property type="entry name" value="1-(5-PHOSPHORIBOSYL)-5-[(5-PHOSPHORIBOSYLAMINO)METHYLIDENEAMINO] IMIDAZOLE-4-CARBOXAMIDE ISOMERASE"/>
    <property type="match status" value="1"/>
</dbReference>
<dbReference type="AlphaFoldDB" id="A0A923L1S8"/>